<dbReference type="FunFam" id="3.40.50.1100:FF:000130">
    <property type="entry name" value="Cysteine synthase"/>
    <property type="match status" value="1"/>
</dbReference>
<dbReference type="SUPFAM" id="SSF53686">
    <property type="entry name" value="Tryptophan synthase beta subunit-like PLP-dependent enzymes"/>
    <property type="match status" value="1"/>
</dbReference>
<comment type="cofactor">
    <cofactor evidence="1 10 12">
        <name>pyridoxal 5'-phosphate</name>
        <dbReference type="ChEBI" id="CHEBI:597326"/>
    </cofactor>
</comment>
<feature type="domain" description="Tryptophan synthase beta chain-like PALP" evidence="13">
    <location>
        <begin position="59"/>
        <end position="346"/>
    </location>
</feature>
<dbReference type="InterPro" id="IPR050214">
    <property type="entry name" value="Cys_Synth/Cystath_Beta-Synth"/>
</dbReference>
<dbReference type="PANTHER" id="PTHR10314">
    <property type="entry name" value="CYSTATHIONINE BETA-SYNTHASE"/>
    <property type="match status" value="1"/>
</dbReference>
<dbReference type="Pfam" id="PF00291">
    <property type="entry name" value="PALP"/>
    <property type="match status" value="1"/>
</dbReference>
<feature type="modified residue" description="N6-(pyridoxal phosphate)lysine" evidence="11">
    <location>
        <position position="98"/>
    </location>
</feature>
<dbReference type="GO" id="GO:0004124">
    <property type="term" value="F:cysteine synthase activity"/>
    <property type="evidence" value="ECO:0007669"/>
    <property type="project" value="UniProtKB-UniRule"/>
</dbReference>
<dbReference type="EC" id="2.5.1.47" evidence="4 12"/>
<evidence type="ECO:0000256" key="7">
    <source>
        <dbReference type="ARBA" id="ARBA00022898"/>
    </source>
</evidence>
<sequence length="390" mass="41277">MQQQRCLRAAGTRAGHSTGTCLQHCRAAPSRTLRVRAAASVELNEDVGVHAHHIAPDATKLIGNTPMVYLNSVTKQGPGCYARVACKLELMQPCCSVKDRIAFSMIDAAEKQGLITPGKTILVEPTSGNTGVGLAFVAAAKGYRLLLTMPDTMSIERRVLLKALGAELVLTEGRKGMTGAIRKAEEIVSRQADAYMLQQFENPANPAIHYATTGPEIWADTAGTVDILVAGVGTGGTITGAGRYLKEQNPAVQLVAVEPAESPVLSGGKPGYHQIQGIGAGFVPKVLDTSLLDEVVKVSSKEAVEMARRLALEEGLLAGISSGAAVAAALKVARRIENKDKLVVTVLPSFGERYLSTVLFNTLWSFDADAEKAMPRWGSAPRKAGPDTPL</sequence>
<evidence type="ECO:0000256" key="1">
    <source>
        <dbReference type="ARBA" id="ARBA00001933"/>
    </source>
</evidence>
<evidence type="ECO:0000256" key="2">
    <source>
        <dbReference type="ARBA" id="ARBA00004962"/>
    </source>
</evidence>
<dbReference type="GO" id="GO:0005737">
    <property type="term" value="C:cytoplasm"/>
    <property type="evidence" value="ECO:0007669"/>
    <property type="project" value="UniProtKB-ARBA"/>
</dbReference>
<comment type="similarity">
    <text evidence="3 12">Belongs to the cysteine synthase/cystathionine beta-synthase family.</text>
</comment>
<accession>A0A800PYN0</accession>
<evidence type="ECO:0000256" key="4">
    <source>
        <dbReference type="ARBA" id="ARBA00012681"/>
    </source>
</evidence>
<dbReference type="PROSITE" id="PS00901">
    <property type="entry name" value="CYS_SYNTHASE"/>
    <property type="match status" value="1"/>
</dbReference>
<dbReference type="Gene3D" id="3.40.50.1100">
    <property type="match status" value="2"/>
</dbReference>
<evidence type="ECO:0000256" key="9">
    <source>
        <dbReference type="ARBA" id="ARBA00047931"/>
    </source>
</evidence>
<evidence type="ECO:0000256" key="6">
    <source>
        <dbReference type="ARBA" id="ARBA00022679"/>
    </source>
</evidence>
<keyword evidence="6 12" id="KW-0808">Transferase</keyword>
<feature type="binding site" evidence="10">
    <location>
        <position position="321"/>
    </location>
    <ligand>
        <name>pyridoxal 5'-phosphate</name>
        <dbReference type="ChEBI" id="CHEBI:597326"/>
    </ligand>
</feature>
<dbReference type="InterPro" id="IPR036052">
    <property type="entry name" value="TrpB-like_PALP_sf"/>
</dbReference>
<gene>
    <name evidence="14" type="primary">OASTL1</name>
</gene>
<keyword evidence="7 10" id="KW-0663">Pyridoxal phosphate</keyword>
<organism evidence="14">
    <name type="scientific">Scenedesmus acutus</name>
    <dbReference type="NCBI Taxonomy" id="104103"/>
    <lineage>
        <taxon>Eukaryota</taxon>
        <taxon>Viridiplantae</taxon>
        <taxon>Chlorophyta</taxon>
        <taxon>core chlorophytes</taxon>
        <taxon>Chlorophyceae</taxon>
        <taxon>CS clade</taxon>
        <taxon>Sphaeropleales</taxon>
        <taxon>Scenedesmaceae</taxon>
        <taxon>Scenedesmus</taxon>
    </lineage>
</organism>
<feature type="binding site" evidence="10">
    <location>
        <begin position="233"/>
        <end position="237"/>
    </location>
    <ligand>
        <name>pyridoxal 5'-phosphate</name>
        <dbReference type="ChEBI" id="CHEBI:597326"/>
    </ligand>
</feature>
<dbReference type="NCBIfam" id="TIGR01136">
    <property type="entry name" value="cysKM"/>
    <property type="match status" value="1"/>
</dbReference>
<dbReference type="GO" id="GO:0006535">
    <property type="term" value="P:cysteine biosynthetic process from serine"/>
    <property type="evidence" value="ECO:0007669"/>
    <property type="project" value="UniProtKB-UniRule"/>
</dbReference>
<dbReference type="InterPro" id="IPR005856">
    <property type="entry name" value="Cys_synth"/>
</dbReference>
<protein>
    <recommendedName>
        <fullName evidence="4 12">Cysteine synthase</fullName>
        <ecNumber evidence="4 12">2.5.1.47</ecNumber>
    </recommendedName>
</protein>
<evidence type="ECO:0000256" key="12">
    <source>
        <dbReference type="RuleBase" id="RU003985"/>
    </source>
</evidence>
<comment type="pathway">
    <text evidence="2">Amino-acid biosynthesis; L-cysteine biosynthesis; L-cysteine from L-serine: step 2/2.</text>
</comment>
<evidence type="ECO:0000256" key="10">
    <source>
        <dbReference type="PIRSR" id="PIRSR605856-50"/>
    </source>
</evidence>
<evidence type="ECO:0000313" key="14">
    <source>
        <dbReference type="EMBL" id="AIZ00783.2"/>
    </source>
</evidence>
<evidence type="ECO:0000256" key="3">
    <source>
        <dbReference type="ARBA" id="ARBA00007103"/>
    </source>
</evidence>
<evidence type="ECO:0000256" key="11">
    <source>
        <dbReference type="PIRSR" id="PIRSR605856-51"/>
    </source>
</evidence>
<evidence type="ECO:0000259" key="13">
    <source>
        <dbReference type="Pfam" id="PF00291"/>
    </source>
</evidence>
<dbReference type="NCBIfam" id="TIGR01139">
    <property type="entry name" value="cysK"/>
    <property type="match status" value="1"/>
</dbReference>
<evidence type="ECO:0000256" key="5">
    <source>
        <dbReference type="ARBA" id="ARBA00022605"/>
    </source>
</evidence>
<evidence type="ECO:0000256" key="8">
    <source>
        <dbReference type="ARBA" id="ARBA00023192"/>
    </source>
</evidence>
<proteinExistence type="evidence at transcript level"/>
<dbReference type="AlphaFoldDB" id="A0A800PYN0"/>
<name>A0A800PYN0_9CHLO</name>
<feature type="binding site" evidence="10">
    <location>
        <position position="129"/>
    </location>
    <ligand>
        <name>pyridoxal 5'-phosphate</name>
        <dbReference type="ChEBI" id="CHEBI:597326"/>
    </ligand>
</feature>
<dbReference type="EMBL" id="KJ130518">
    <property type="protein sequence ID" value="AIZ00783.2"/>
    <property type="molecule type" value="mRNA"/>
</dbReference>
<keyword evidence="8 12" id="KW-0198">Cysteine biosynthesis</keyword>
<keyword evidence="5 12" id="KW-0028">Amino-acid biosynthesis</keyword>
<dbReference type="InterPro" id="IPR005859">
    <property type="entry name" value="CysK"/>
</dbReference>
<dbReference type="InterPro" id="IPR001216">
    <property type="entry name" value="P-phosphate_BS"/>
</dbReference>
<dbReference type="InterPro" id="IPR001926">
    <property type="entry name" value="TrpB-like_PALP"/>
</dbReference>
<dbReference type="CDD" id="cd01561">
    <property type="entry name" value="CBS_like"/>
    <property type="match status" value="1"/>
</dbReference>
<reference evidence="14" key="1">
    <citation type="journal article" date="2020" name="Plant Sci.">
        <title>Role of DNA methylation in the chromium tolerance of Scenedesmus acutus (Chlorophyceae) and its impact on the sulfate pathway regulation.</title>
        <authorList>
            <person name="Ferrari M."/>
            <person name="Torelli A."/>
            <person name="Marieschi M."/>
            <person name="Cozza R."/>
        </authorList>
    </citation>
    <scope>NUCLEOTIDE SEQUENCE</scope>
    <source>
        <strain evidence="14">S2T</strain>
    </source>
</reference>
<comment type="catalytic activity">
    <reaction evidence="9 12">
        <text>O-acetyl-L-serine + hydrogen sulfide = L-cysteine + acetate</text>
        <dbReference type="Rhea" id="RHEA:14829"/>
        <dbReference type="ChEBI" id="CHEBI:29919"/>
        <dbReference type="ChEBI" id="CHEBI:30089"/>
        <dbReference type="ChEBI" id="CHEBI:35235"/>
        <dbReference type="ChEBI" id="CHEBI:58340"/>
        <dbReference type="EC" id="2.5.1.47"/>
    </reaction>
</comment>
<dbReference type="FunFam" id="3.40.50.1100:FF:000067">
    <property type="entry name" value="Cysteine synthase"/>
    <property type="match status" value="1"/>
</dbReference>